<dbReference type="AlphaFoldDB" id="A0A939J3R6"/>
<organism evidence="3 4">
    <name type="scientific">Roseibium aggregatum</name>
    <dbReference type="NCBI Taxonomy" id="187304"/>
    <lineage>
        <taxon>Bacteria</taxon>
        <taxon>Pseudomonadati</taxon>
        <taxon>Pseudomonadota</taxon>
        <taxon>Alphaproteobacteria</taxon>
        <taxon>Hyphomicrobiales</taxon>
        <taxon>Stappiaceae</taxon>
        <taxon>Roseibium</taxon>
    </lineage>
</organism>
<evidence type="ECO:0000313" key="3">
    <source>
        <dbReference type="EMBL" id="MBN9670857.1"/>
    </source>
</evidence>
<dbReference type="Proteomes" id="UP000664096">
    <property type="component" value="Unassembled WGS sequence"/>
</dbReference>
<dbReference type="EMBL" id="JAEKJZ010000001">
    <property type="protein sequence ID" value="MBN9670857.1"/>
    <property type="molecule type" value="Genomic_DNA"/>
</dbReference>
<proteinExistence type="predicted"/>
<keyword evidence="1" id="KW-0732">Signal</keyword>
<dbReference type="RefSeq" id="WP_207140426.1">
    <property type="nucleotide sequence ID" value="NZ_JAEKJZ010000001.1"/>
</dbReference>
<dbReference type="Pfam" id="PF18602">
    <property type="entry name" value="Rap1a"/>
    <property type="match status" value="1"/>
</dbReference>
<reference evidence="3" key="1">
    <citation type="submission" date="2020-12" db="EMBL/GenBank/DDBJ databases">
        <title>Oil enriched cultivation method for isolating marine PHA-producing bacteria.</title>
        <authorList>
            <person name="Zheng W."/>
            <person name="Yu S."/>
            <person name="Huang Y."/>
        </authorList>
    </citation>
    <scope>NUCLEOTIDE SEQUENCE</scope>
    <source>
        <strain evidence="3">SY-2-12</strain>
    </source>
</reference>
<evidence type="ECO:0000313" key="4">
    <source>
        <dbReference type="Proteomes" id="UP000664096"/>
    </source>
</evidence>
<evidence type="ECO:0000256" key="1">
    <source>
        <dbReference type="SAM" id="SignalP"/>
    </source>
</evidence>
<feature type="signal peptide" evidence="1">
    <location>
        <begin position="1"/>
        <end position="20"/>
    </location>
</feature>
<dbReference type="InterPro" id="IPR041238">
    <property type="entry name" value="Rap1a"/>
</dbReference>
<comment type="caution">
    <text evidence="3">The sequence shown here is derived from an EMBL/GenBank/DDBJ whole genome shotgun (WGS) entry which is preliminary data.</text>
</comment>
<feature type="domain" description="Rap1a immunity protein" evidence="2">
    <location>
        <begin position="33"/>
        <end position="126"/>
    </location>
</feature>
<dbReference type="Gene3D" id="1.10.890.40">
    <property type="match status" value="1"/>
</dbReference>
<evidence type="ECO:0000259" key="2">
    <source>
        <dbReference type="Pfam" id="PF18602"/>
    </source>
</evidence>
<feature type="chain" id="PRO_5037805659" description="Rap1a immunity protein domain-containing protein" evidence="1">
    <location>
        <begin position="21"/>
        <end position="128"/>
    </location>
</feature>
<protein>
    <recommendedName>
        <fullName evidence="2">Rap1a immunity protein domain-containing protein</fullName>
    </recommendedName>
</protein>
<accession>A0A939J3R6</accession>
<gene>
    <name evidence="3" type="ORF">JF539_10965</name>
</gene>
<sequence>MRFSLIFLILSGLLAVPAAAAPGSVLLIHSNYTAGELLSPCQEADNDARWGQAAEIECEQYIIGYIDALEATGAVGEGTDICLPAQNTPDEVRWAFMRWVHGAFTKRKAMMAAEALMETLKQDFPCKK</sequence>
<name>A0A939J3R6_9HYPH</name>